<evidence type="ECO:0000313" key="8">
    <source>
        <dbReference type="EMBL" id="MDC0677566.1"/>
    </source>
</evidence>
<evidence type="ECO:0000256" key="3">
    <source>
        <dbReference type="ARBA" id="ARBA00022722"/>
    </source>
</evidence>
<evidence type="ECO:0000256" key="4">
    <source>
        <dbReference type="ARBA" id="ARBA00022801"/>
    </source>
</evidence>
<protein>
    <recommendedName>
        <fullName evidence="6">Exodeoxyribonuclease VII small subunit</fullName>
        <ecNumber evidence="6">3.1.11.6</ecNumber>
    </recommendedName>
</protein>
<name>A0ABT5BTS6_9BACT</name>
<dbReference type="InterPro" id="IPR037004">
    <property type="entry name" value="Exonuc_VII_ssu_sf"/>
</dbReference>
<dbReference type="InterPro" id="IPR003761">
    <property type="entry name" value="Exonuc_VII_S"/>
</dbReference>
<evidence type="ECO:0000256" key="6">
    <source>
        <dbReference type="NCBIfam" id="TIGR01280"/>
    </source>
</evidence>
<evidence type="ECO:0000313" key="9">
    <source>
        <dbReference type="Proteomes" id="UP001217485"/>
    </source>
</evidence>
<dbReference type="GO" id="GO:0008855">
    <property type="term" value="F:exodeoxyribonuclease VII activity"/>
    <property type="evidence" value="ECO:0007669"/>
    <property type="project" value="UniProtKB-EC"/>
</dbReference>
<feature type="region of interest" description="Disordered" evidence="7">
    <location>
        <begin position="82"/>
        <end position="104"/>
    </location>
</feature>
<dbReference type="NCBIfam" id="TIGR01280">
    <property type="entry name" value="xseB"/>
    <property type="match status" value="1"/>
</dbReference>
<reference evidence="8 9" key="1">
    <citation type="submission" date="2023-01" db="EMBL/GenBank/DDBJ databases">
        <title>Minimal conservation of predation-associated metabolite biosynthetic gene clusters underscores biosynthetic potential of Myxococcota including descriptions for ten novel species: Archangium lansinium sp. nov., Myxococcus landrumus sp. nov., Nannocystis bai.</title>
        <authorList>
            <person name="Ahearne A."/>
            <person name="Stevens C."/>
            <person name="Dowd S."/>
        </authorList>
    </citation>
    <scope>NUCLEOTIDE SEQUENCE [LARGE SCALE GENOMIC DNA]</scope>
    <source>
        <strain evidence="8 9">WIWO2</strain>
    </source>
</reference>
<feature type="region of interest" description="Disordered" evidence="7">
    <location>
        <begin position="1"/>
        <end position="31"/>
    </location>
</feature>
<sequence>MAKPKRGTKELSDGDTASPQRATKEVSYGEASSRLEEILQNIEEGQVDIDALSALVKEAADLVTLCRQKIHAAEIQVQTITEQLEREAPVTTDADDDEDDEDDE</sequence>
<dbReference type="RefSeq" id="WP_272094321.1">
    <property type="nucleotide sequence ID" value="NZ_JAQNDK010000001.1"/>
</dbReference>
<dbReference type="EC" id="3.1.11.6" evidence="6"/>
<accession>A0ABT5BTS6</accession>
<evidence type="ECO:0000256" key="5">
    <source>
        <dbReference type="ARBA" id="ARBA00022839"/>
    </source>
</evidence>
<dbReference type="EMBL" id="JAQNDK010000001">
    <property type="protein sequence ID" value="MDC0677566.1"/>
    <property type="molecule type" value="Genomic_DNA"/>
</dbReference>
<keyword evidence="2" id="KW-0963">Cytoplasm</keyword>
<dbReference type="Gene3D" id="1.10.287.1040">
    <property type="entry name" value="Exonuclease VII, small subunit"/>
    <property type="match status" value="1"/>
</dbReference>
<dbReference type="Pfam" id="PF02609">
    <property type="entry name" value="Exonuc_VII_S"/>
    <property type="match status" value="1"/>
</dbReference>
<evidence type="ECO:0000256" key="1">
    <source>
        <dbReference type="ARBA" id="ARBA00009998"/>
    </source>
</evidence>
<proteinExistence type="inferred from homology"/>
<dbReference type="SUPFAM" id="SSF116842">
    <property type="entry name" value="XseB-like"/>
    <property type="match status" value="1"/>
</dbReference>
<keyword evidence="5" id="KW-0269">Exonuclease</keyword>
<feature type="compositionally biased region" description="Acidic residues" evidence="7">
    <location>
        <begin position="93"/>
        <end position="104"/>
    </location>
</feature>
<dbReference type="Proteomes" id="UP001217485">
    <property type="component" value="Unassembled WGS sequence"/>
</dbReference>
<keyword evidence="4 8" id="KW-0378">Hydrolase</keyword>
<comment type="caution">
    <text evidence="8">The sequence shown here is derived from an EMBL/GenBank/DDBJ whole genome shotgun (WGS) entry which is preliminary data.</text>
</comment>
<organism evidence="8 9">
    <name type="scientific">Sorangium atrum</name>
    <dbReference type="NCBI Taxonomy" id="2995308"/>
    <lineage>
        <taxon>Bacteria</taxon>
        <taxon>Pseudomonadati</taxon>
        <taxon>Myxococcota</taxon>
        <taxon>Polyangia</taxon>
        <taxon>Polyangiales</taxon>
        <taxon>Polyangiaceae</taxon>
        <taxon>Sorangium</taxon>
    </lineage>
</organism>
<comment type="similarity">
    <text evidence="1">Belongs to the XseB family.</text>
</comment>
<gene>
    <name evidence="8" type="primary">xseB</name>
    <name evidence="8" type="ORF">POL72_07405</name>
</gene>
<evidence type="ECO:0000256" key="2">
    <source>
        <dbReference type="ARBA" id="ARBA00022490"/>
    </source>
</evidence>
<evidence type="ECO:0000256" key="7">
    <source>
        <dbReference type="SAM" id="MobiDB-lite"/>
    </source>
</evidence>
<keyword evidence="3" id="KW-0540">Nuclease</keyword>
<keyword evidence="9" id="KW-1185">Reference proteome</keyword>